<evidence type="ECO:0000256" key="11">
    <source>
        <dbReference type="ARBA" id="ARBA00048008"/>
    </source>
</evidence>
<dbReference type="GO" id="GO:0047034">
    <property type="term" value="F:15-hydroxyicosatetraenoate dehydrogenase activity"/>
    <property type="evidence" value="ECO:0007669"/>
    <property type="project" value="UniProtKB-EC"/>
</dbReference>
<evidence type="ECO:0000256" key="12">
    <source>
        <dbReference type="ARBA" id="ARBA00048140"/>
    </source>
</evidence>
<gene>
    <name evidence="23" type="ORF">C7M84_009059</name>
</gene>
<comment type="catalytic activity">
    <reaction evidence="11">
        <text>14-hydroxy-(4Z,7Z,10Z,12E,16Z,19Z)-docosahexaenoate + NAD(+) = 14-oxo-(4Z,7Z,10Z,12E,16Z,19Z)-docosahexaenoate + NADH + H(+)</text>
        <dbReference type="Rhea" id="RHEA:48952"/>
        <dbReference type="ChEBI" id="CHEBI:15378"/>
        <dbReference type="ChEBI" id="CHEBI:57540"/>
        <dbReference type="ChEBI" id="CHEBI:57945"/>
        <dbReference type="ChEBI" id="CHEBI:90866"/>
        <dbReference type="ChEBI" id="CHEBI:90867"/>
    </reaction>
    <physiologicalReaction direction="left-to-right" evidence="11">
        <dbReference type="Rhea" id="RHEA:48953"/>
    </physiologicalReaction>
</comment>
<dbReference type="PRINTS" id="PR00081">
    <property type="entry name" value="GDHRDH"/>
</dbReference>
<evidence type="ECO:0000256" key="4">
    <source>
        <dbReference type="ARBA" id="ARBA00039060"/>
    </source>
</evidence>
<comment type="caution">
    <text evidence="23">The sequence shown here is derived from an EMBL/GenBank/DDBJ whole genome shotgun (WGS) entry which is preliminary data.</text>
</comment>
<comment type="similarity">
    <text evidence="1">Belongs to the short-chain dehydrogenases/reductases (SDR) family.</text>
</comment>
<sequence>MGGCCTRSKTLETAVQRPPVAMQIQGSVVLITGAARGLGRCFAETLLGRGAKVCLTDIDAEAGAETVTELQAQHGGDNAMFFKCDVTKDEDFNGAWDAAVEKFGPVTLLVNNAGLGNEQNWQLTLNVNIRKTEREAAWRSRRRKSPTSWNRQSPLSKSLPLQEPVPLRGLGVTDNVPL</sequence>
<reference evidence="23 24" key="2">
    <citation type="submission" date="2019-01" db="EMBL/GenBank/DDBJ databases">
        <title>The decoding of complex shrimp genome reveals the adaptation for benthos swimmer, frequently molting mechanism and breeding impact on genome.</title>
        <authorList>
            <person name="Sun Y."/>
            <person name="Gao Y."/>
            <person name="Yu Y."/>
        </authorList>
    </citation>
    <scope>NUCLEOTIDE SEQUENCE [LARGE SCALE GENOMIC DNA]</scope>
    <source>
        <tissue evidence="23">Muscle</tissue>
    </source>
</reference>
<evidence type="ECO:0000256" key="17">
    <source>
        <dbReference type="ARBA" id="ARBA00048611"/>
    </source>
</evidence>
<comment type="catalytic activity">
    <reaction evidence="12">
        <text>15-oxo-(5S,6R)-dihydroxy-(7E,9E,11Z)-eicosatrienoate + NADH + H(+) = (5S,6R,15S)-trihydroxy-(7E,9E,11Z)-eicosatrienoate + NAD(+)</text>
        <dbReference type="Rhea" id="RHEA:41596"/>
        <dbReference type="ChEBI" id="CHEBI:15378"/>
        <dbReference type="ChEBI" id="CHEBI:57540"/>
        <dbReference type="ChEBI" id="CHEBI:57945"/>
        <dbReference type="ChEBI" id="CHEBI:78325"/>
        <dbReference type="ChEBI" id="CHEBI:78329"/>
    </reaction>
    <physiologicalReaction direction="left-to-right" evidence="12">
        <dbReference type="Rhea" id="RHEA:41597"/>
    </physiologicalReaction>
</comment>
<evidence type="ECO:0000256" key="14">
    <source>
        <dbReference type="ARBA" id="ARBA00048170"/>
    </source>
</evidence>
<organism evidence="23 24">
    <name type="scientific">Penaeus vannamei</name>
    <name type="common">Whiteleg shrimp</name>
    <name type="synonym">Litopenaeus vannamei</name>
    <dbReference type="NCBI Taxonomy" id="6689"/>
    <lineage>
        <taxon>Eukaryota</taxon>
        <taxon>Metazoa</taxon>
        <taxon>Ecdysozoa</taxon>
        <taxon>Arthropoda</taxon>
        <taxon>Crustacea</taxon>
        <taxon>Multicrustacea</taxon>
        <taxon>Malacostraca</taxon>
        <taxon>Eumalacostraca</taxon>
        <taxon>Eucarida</taxon>
        <taxon>Decapoda</taxon>
        <taxon>Dendrobranchiata</taxon>
        <taxon>Penaeoidea</taxon>
        <taxon>Penaeidae</taxon>
        <taxon>Penaeus</taxon>
    </lineage>
</organism>
<evidence type="ECO:0000313" key="23">
    <source>
        <dbReference type="EMBL" id="ROT72527.1"/>
    </source>
</evidence>
<evidence type="ECO:0000256" key="3">
    <source>
        <dbReference type="ARBA" id="ARBA00038968"/>
    </source>
</evidence>
<evidence type="ECO:0000256" key="10">
    <source>
        <dbReference type="ARBA" id="ARBA00047672"/>
    </source>
</evidence>
<comment type="catalytic activity">
    <reaction evidence="17">
        <text>prostaglandin A1 + NAD(+) = 15-oxo-prostaglandin A1 + NADH + H(+)</text>
        <dbReference type="Rhea" id="RHEA:41263"/>
        <dbReference type="ChEBI" id="CHEBI:15378"/>
        <dbReference type="ChEBI" id="CHEBI:57398"/>
        <dbReference type="ChEBI" id="CHEBI:57540"/>
        <dbReference type="ChEBI" id="CHEBI:57945"/>
        <dbReference type="ChEBI" id="CHEBI:85072"/>
    </reaction>
    <physiologicalReaction direction="left-to-right" evidence="17">
        <dbReference type="Rhea" id="RHEA:41264"/>
    </physiologicalReaction>
</comment>
<comment type="catalytic activity">
    <reaction evidence="10">
        <text>resolvin D1 + NAD(+) = 8-oxoresolvin D1 + NADH + H(+)</text>
        <dbReference type="Rhea" id="RHEA:50124"/>
        <dbReference type="ChEBI" id="CHEBI:15378"/>
        <dbReference type="ChEBI" id="CHEBI:57540"/>
        <dbReference type="ChEBI" id="CHEBI:57945"/>
        <dbReference type="ChEBI" id="CHEBI:132079"/>
        <dbReference type="ChEBI" id="CHEBI:132080"/>
    </reaction>
    <physiologicalReaction direction="left-to-right" evidence="10">
        <dbReference type="Rhea" id="RHEA:50125"/>
    </physiologicalReaction>
</comment>
<dbReference type="PANTHER" id="PTHR44229">
    <property type="entry name" value="15-HYDROXYPROSTAGLANDIN DEHYDROGENASE [NAD(+)]"/>
    <property type="match status" value="1"/>
</dbReference>
<name>A0A3R7M5H1_PENVA</name>
<evidence type="ECO:0000256" key="16">
    <source>
        <dbReference type="ARBA" id="ARBA00048535"/>
    </source>
</evidence>
<dbReference type="InterPro" id="IPR036291">
    <property type="entry name" value="NAD(P)-bd_dom_sf"/>
</dbReference>
<dbReference type="InterPro" id="IPR002347">
    <property type="entry name" value="SDR_fam"/>
</dbReference>
<keyword evidence="2" id="KW-0560">Oxidoreductase</keyword>
<dbReference type="STRING" id="6689.A0A3R7M5H1"/>
<feature type="region of interest" description="Disordered" evidence="22">
    <location>
        <begin position="136"/>
        <end position="178"/>
    </location>
</feature>
<reference evidence="23 24" key="1">
    <citation type="submission" date="2018-04" db="EMBL/GenBank/DDBJ databases">
        <authorList>
            <person name="Zhang X."/>
            <person name="Yuan J."/>
            <person name="Li F."/>
            <person name="Xiang J."/>
        </authorList>
    </citation>
    <scope>NUCLEOTIDE SEQUENCE [LARGE SCALE GENOMIC DNA]</scope>
    <source>
        <tissue evidence="23">Muscle</tissue>
    </source>
</reference>
<comment type="catalytic activity">
    <reaction evidence="20">
        <text>(15S)-hydroxy-(5Z,8Z,11Z,13E)-eicosatetraenoate + NAD(+) = 15-oxo-(5Z,8Z,11Z,13E)-eicosatetraenoate + NADH + H(+)</text>
        <dbReference type="Rhea" id="RHEA:23260"/>
        <dbReference type="ChEBI" id="CHEBI:15378"/>
        <dbReference type="ChEBI" id="CHEBI:57409"/>
        <dbReference type="ChEBI" id="CHEBI:57410"/>
        <dbReference type="ChEBI" id="CHEBI:57540"/>
        <dbReference type="ChEBI" id="CHEBI:57945"/>
        <dbReference type="EC" id="1.1.1.232"/>
    </reaction>
    <physiologicalReaction direction="left-to-right" evidence="20">
        <dbReference type="Rhea" id="RHEA:23261"/>
    </physiologicalReaction>
</comment>
<dbReference type="AlphaFoldDB" id="A0A3R7M5H1"/>
<evidence type="ECO:0000256" key="22">
    <source>
        <dbReference type="SAM" id="MobiDB-lite"/>
    </source>
</evidence>
<evidence type="ECO:0000256" key="8">
    <source>
        <dbReference type="ARBA" id="ARBA00045705"/>
    </source>
</evidence>
<comment type="catalytic activity">
    <reaction evidence="9">
        <text>prostaglandin E1 + NAD(+) = 15-oxoprostaglandin E1 + NADH + H(+)</text>
        <dbReference type="Rhea" id="RHEA:16477"/>
        <dbReference type="ChEBI" id="CHEBI:15378"/>
        <dbReference type="ChEBI" id="CHEBI:57397"/>
        <dbReference type="ChEBI" id="CHEBI:57401"/>
        <dbReference type="ChEBI" id="CHEBI:57540"/>
        <dbReference type="ChEBI" id="CHEBI:57945"/>
    </reaction>
    <physiologicalReaction direction="left-to-right" evidence="9">
        <dbReference type="Rhea" id="RHEA:16478"/>
    </physiologicalReaction>
</comment>
<dbReference type="GO" id="GO:0016404">
    <property type="term" value="F:15-hydroxyprostaglandin dehydrogenase (NAD+) activity"/>
    <property type="evidence" value="ECO:0007669"/>
    <property type="project" value="UniProtKB-EC"/>
</dbReference>
<evidence type="ECO:0000256" key="5">
    <source>
        <dbReference type="ARBA" id="ARBA00040276"/>
    </source>
</evidence>
<keyword evidence="24" id="KW-1185">Reference proteome</keyword>
<accession>A0A3R7M5H1</accession>
<dbReference type="EC" id="1.1.1.141" evidence="3"/>
<evidence type="ECO:0000256" key="6">
    <source>
        <dbReference type="ARBA" id="ARBA00041812"/>
    </source>
</evidence>
<comment type="catalytic activity">
    <reaction evidence="19">
        <text>resolvin D2 + NAD(+) = 16-oxoresolvin D2 + NADH + H(+)</text>
        <dbReference type="Rhea" id="RHEA:53588"/>
        <dbReference type="ChEBI" id="CHEBI:15378"/>
        <dbReference type="ChEBI" id="CHEBI:57540"/>
        <dbReference type="ChEBI" id="CHEBI:57945"/>
        <dbReference type="ChEBI" id="CHEBI:133367"/>
        <dbReference type="ChEBI" id="CHEBI:137498"/>
    </reaction>
    <physiologicalReaction direction="left-to-right" evidence="19">
        <dbReference type="Rhea" id="RHEA:53589"/>
    </physiologicalReaction>
</comment>
<comment type="catalytic activity">
    <reaction evidence="21">
        <text>resolvin E1 + NAD(+) = 18-oxo-resolvin E1 + NADH + H(+)</text>
        <dbReference type="Rhea" id="RHEA:49244"/>
        <dbReference type="ChEBI" id="CHEBI:15378"/>
        <dbReference type="ChEBI" id="CHEBI:57540"/>
        <dbReference type="ChEBI" id="CHEBI:57945"/>
        <dbReference type="ChEBI" id="CHEBI:91000"/>
        <dbReference type="ChEBI" id="CHEBI:91001"/>
    </reaction>
    <physiologicalReaction direction="left-to-right" evidence="21">
        <dbReference type="Rhea" id="RHEA:49245"/>
    </physiologicalReaction>
</comment>
<evidence type="ECO:0000256" key="1">
    <source>
        <dbReference type="ARBA" id="ARBA00006484"/>
    </source>
</evidence>
<evidence type="ECO:0000256" key="20">
    <source>
        <dbReference type="ARBA" id="ARBA00049151"/>
    </source>
</evidence>
<comment type="catalytic activity">
    <reaction evidence="16">
        <text>lipoxin A4 + NAD(+) = 15-oxo-(5S,6R)-dihydroxy-(7E,9E,11Z,13E)-eicosatetraenoate + NADH + H(+)</text>
        <dbReference type="Rhea" id="RHEA:41572"/>
        <dbReference type="ChEBI" id="CHEBI:15378"/>
        <dbReference type="ChEBI" id="CHEBI:57540"/>
        <dbReference type="ChEBI" id="CHEBI:57945"/>
        <dbReference type="ChEBI" id="CHEBI:67026"/>
        <dbReference type="ChEBI" id="CHEBI:78311"/>
    </reaction>
    <physiologicalReaction direction="left-to-right" evidence="16">
        <dbReference type="Rhea" id="RHEA:41573"/>
    </physiologicalReaction>
</comment>
<dbReference type="GO" id="GO:0005737">
    <property type="term" value="C:cytoplasm"/>
    <property type="evidence" value="ECO:0007669"/>
    <property type="project" value="TreeGrafter"/>
</dbReference>
<evidence type="ECO:0000256" key="2">
    <source>
        <dbReference type="ARBA" id="ARBA00023002"/>
    </source>
</evidence>
<feature type="compositionally biased region" description="Polar residues" evidence="22">
    <location>
        <begin position="146"/>
        <end position="156"/>
    </location>
</feature>
<dbReference type="SUPFAM" id="SSF51735">
    <property type="entry name" value="NAD(P)-binding Rossmann-fold domains"/>
    <property type="match status" value="1"/>
</dbReference>
<evidence type="ECO:0000256" key="13">
    <source>
        <dbReference type="ARBA" id="ARBA00048144"/>
    </source>
</evidence>
<comment type="catalytic activity">
    <reaction evidence="13">
        <text>(11R)-hydroxy-(5Z,8Z,12E,14Z)-eicosatetraenoate + NAD(+) = 11-oxo-(5Z,8Z,12E,14Z)-eicosatetraenoate + NADH + H(+)</text>
        <dbReference type="Rhea" id="RHEA:48640"/>
        <dbReference type="ChEBI" id="CHEBI:15378"/>
        <dbReference type="ChEBI" id="CHEBI:57540"/>
        <dbReference type="ChEBI" id="CHEBI:57945"/>
        <dbReference type="ChEBI" id="CHEBI:78836"/>
        <dbReference type="ChEBI" id="CHEBI:90697"/>
    </reaction>
    <physiologicalReaction direction="left-to-right" evidence="13">
        <dbReference type="Rhea" id="RHEA:48641"/>
    </physiologicalReaction>
</comment>
<proteinExistence type="inferred from homology"/>
<evidence type="ECO:0000256" key="21">
    <source>
        <dbReference type="ARBA" id="ARBA00049188"/>
    </source>
</evidence>
<evidence type="ECO:0000256" key="7">
    <source>
        <dbReference type="ARBA" id="ARBA00042026"/>
    </source>
</evidence>
<dbReference type="EMBL" id="QCYY01002138">
    <property type="protein sequence ID" value="ROT72527.1"/>
    <property type="molecule type" value="Genomic_DNA"/>
</dbReference>
<protein>
    <recommendedName>
        <fullName evidence="5">15-hydroxyprostaglandin dehydrogenase [NAD(+)]</fullName>
        <ecNumber evidence="3">1.1.1.141</ecNumber>
        <ecNumber evidence="4">1.1.1.232</ecNumber>
    </recommendedName>
    <alternativeName>
        <fullName evidence="7">Eicosanoid/docosanoid dehydrogenase [NAD(+)]</fullName>
    </alternativeName>
    <alternativeName>
        <fullName evidence="6">Prostaglandin dehydrogenase 1</fullName>
    </alternativeName>
</protein>
<evidence type="ECO:0000256" key="9">
    <source>
        <dbReference type="ARBA" id="ARBA00047325"/>
    </source>
</evidence>
<evidence type="ECO:0000256" key="19">
    <source>
        <dbReference type="ARBA" id="ARBA00048921"/>
    </source>
</evidence>
<comment type="catalytic activity">
    <reaction evidence="18">
        <text>prostaglandin E2 + NAD(+) = 15-oxoprostaglandin E2 + NADH + H(+)</text>
        <dbReference type="Rhea" id="RHEA:11876"/>
        <dbReference type="ChEBI" id="CHEBI:15378"/>
        <dbReference type="ChEBI" id="CHEBI:57400"/>
        <dbReference type="ChEBI" id="CHEBI:57540"/>
        <dbReference type="ChEBI" id="CHEBI:57945"/>
        <dbReference type="ChEBI" id="CHEBI:606564"/>
        <dbReference type="EC" id="1.1.1.141"/>
    </reaction>
    <physiologicalReaction direction="left-to-right" evidence="18">
        <dbReference type="Rhea" id="RHEA:11877"/>
    </physiologicalReaction>
</comment>
<evidence type="ECO:0000256" key="18">
    <source>
        <dbReference type="ARBA" id="ARBA00048739"/>
    </source>
</evidence>
<dbReference type="Gene3D" id="3.40.50.720">
    <property type="entry name" value="NAD(P)-binding Rossmann-like Domain"/>
    <property type="match status" value="1"/>
</dbReference>
<comment type="catalytic activity">
    <reaction evidence="15">
        <text>resolvin D2 + NAD(+) = 7-oxoresolvin D2 + NADH + H(+)</text>
        <dbReference type="Rhea" id="RHEA:53584"/>
        <dbReference type="ChEBI" id="CHEBI:15378"/>
        <dbReference type="ChEBI" id="CHEBI:57540"/>
        <dbReference type="ChEBI" id="CHEBI:57945"/>
        <dbReference type="ChEBI" id="CHEBI:133367"/>
        <dbReference type="ChEBI" id="CHEBI:137497"/>
    </reaction>
    <physiologicalReaction direction="left-to-right" evidence="15">
        <dbReference type="Rhea" id="RHEA:53585"/>
    </physiologicalReaction>
</comment>
<dbReference type="OrthoDB" id="6368354at2759"/>
<comment type="catalytic activity">
    <reaction evidence="14">
        <text>resolvin D1 + NAD(+) = 17-oxoresolvin D1 + NADH + H(+)</text>
        <dbReference type="Rhea" id="RHEA:50128"/>
        <dbReference type="ChEBI" id="CHEBI:15378"/>
        <dbReference type="ChEBI" id="CHEBI:57540"/>
        <dbReference type="ChEBI" id="CHEBI:57945"/>
        <dbReference type="ChEBI" id="CHEBI:132079"/>
        <dbReference type="ChEBI" id="CHEBI:132081"/>
    </reaction>
    <physiologicalReaction direction="left-to-right" evidence="14">
        <dbReference type="Rhea" id="RHEA:50129"/>
    </physiologicalReaction>
</comment>
<dbReference type="PANTHER" id="PTHR44229:SF4">
    <property type="entry name" value="15-HYDROXYPROSTAGLANDIN DEHYDROGENASE [NAD(+)]"/>
    <property type="match status" value="1"/>
</dbReference>
<dbReference type="Pfam" id="PF00106">
    <property type="entry name" value="adh_short"/>
    <property type="match status" value="1"/>
</dbReference>
<dbReference type="Proteomes" id="UP000283509">
    <property type="component" value="Unassembled WGS sequence"/>
</dbReference>
<comment type="function">
    <text evidence="8">Catalyzes the NAD-dependent dehydrogenation (oxidation) of a broad array of hydroxylated polyunsaturated fatty acids (mainly eicosanoids and docosanoids, including prostaglandins, lipoxins and resolvins), yielding their corresponding keto (oxo) metabolites. Decreases the levels of the pro-proliferative prostaglandins such as prostaglandin E2 (whose activity is increased in cancer because of an increase in the expression of cyclooxygenase 2) and generates oxo-fatty acid products that can profoundly influence cell function by abrogating pro-inflammatory cytokine expression. Converts resolvins E1, D1 and D2 to their oxo products, which represents a mode of resolvin inactivation. Resolvin E1 plays important roles during the resolution phase of acute inflammation, while resolvins D1 and D2 have a unique role in obesity-induced adipose inflammation.</text>
</comment>
<dbReference type="EC" id="1.1.1.232" evidence="4"/>
<evidence type="ECO:0000256" key="15">
    <source>
        <dbReference type="ARBA" id="ARBA00048393"/>
    </source>
</evidence>
<evidence type="ECO:0000313" key="24">
    <source>
        <dbReference type="Proteomes" id="UP000283509"/>
    </source>
</evidence>